<protein>
    <recommendedName>
        <fullName evidence="1">Guanylate kinase-like domain-containing protein</fullName>
    </recommendedName>
</protein>
<proteinExistence type="predicted"/>
<evidence type="ECO:0000313" key="2">
    <source>
        <dbReference type="EMBL" id="ASZ76825.1"/>
    </source>
</evidence>
<sequence length="193" mass="22525">MLVILYGQTGAGKDYIARKLLGSLGVDAYLAKRPTTRPKRSDKEESYYQFLTDEVFQRGVEKKEILFPKVFNNWNYGVYFGITAQARDKESIYLMTCEKETAFEVADWVGKSEDTNVMLIEIVADEKIRMERAKGRQKNPDVNEIKRRIEADKKDYAEIDRKPDTYYFSDTPFVWMALSALQDKIMEKLKENN</sequence>
<dbReference type="PROSITE" id="PS00675">
    <property type="entry name" value="SIGMA54_INTERACT_1"/>
    <property type="match status" value="1"/>
</dbReference>
<name>A0A249XXX7_9CAUD</name>
<dbReference type="InterPro" id="IPR025662">
    <property type="entry name" value="Sigma_54_int_dom_ATP-bd_1"/>
</dbReference>
<dbReference type="SUPFAM" id="SSF52540">
    <property type="entry name" value="P-loop containing nucleoside triphosphate hydrolases"/>
    <property type="match status" value="1"/>
</dbReference>
<dbReference type="Pfam" id="PF00625">
    <property type="entry name" value="Guanylate_kin"/>
    <property type="match status" value="1"/>
</dbReference>
<dbReference type="InterPro" id="IPR008145">
    <property type="entry name" value="GK/Ca_channel_bsu"/>
</dbReference>
<feature type="domain" description="Guanylate kinase-like" evidence="1">
    <location>
        <begin position="1"/>
        <end position="193"/>
    </location>
</feature>
<dbReference type="PROSITE" id="PS50052">
    <property type="entry name" value="GUANYLATE_KINASE_2"/>
    <property type="match status" value="1"/>
</dbReference>
<organism evidence="2 3">
    <name type="scientific">Enterococcus phage EF1</name>
    <dbReference type="NCBI Taxonomy" id="2025813"/>
    <lineage>
        <taxon>Viruses</taxon>
        <taxon>Duplodnaviria</taxon>
        <taxon>Heunggongvirae</taxon>
        <taxon>Uroviricota</taxon>
        <taxon>Caudoviricetes</taxon>
    </lineage>
</organism>
<dbReference type="Gene3D" id="3.40.50.300">
    <property type="entry name" value="P-loop containing nucleotide triphosphate hydrolases"/>
    <property type="match status" value="1"/>
</dbReference>
<dbReference type="InterPro" id="IPR027417">
    <property type="entry name" value="P-loop_NTPase"/>
</dbReference>
<evidence type="ECO:0000259" key="1">
    <source>
        <dbReference type="PROSITE" id="PS50052"/>
    </source>
</evidence>
<evidence type="ECO:0000313" key="3">
    <source>
        <dbReference type="Proteomes" id="UP000260005"/>
    </source>
</evidence>
<reference evidence="2 3" key="1">
    <citation type="submission" date="2017-04" db="EMBL/GenBank/DDBJ databases">
        <title>Complete Genome Sequence of Lytic Bacteriophage EF1 Infecting Enterococcus faecalis Isolates.</title>
        <authorList>
            <person name="Kim D."/>
            <person name="Kim Y.J."/>
            <person name="Han B.K."/>
            <person name="Kim H."/>
        </authorList>
    </citation>
    <scope>NUCLEOTIDE SEQUENCE [LARGE SCALE GENOMIC DNA]</scope>
</reference>
<dbReference type="EMBL" id="MF001358">
    <property type="protein sequence ID" value="ASZ76825.1"/>
    <property type="molecule type" value="Genomic_DNA"/>
</dbReference>
<accession>A0A249XXX7</accession>
<keyword evidence="3" id="KW-1185">Reference proteome</keyword>
<dbReference type="Proteomes" id="UP000260005">
    <property type="component" value="Segment"/>
</dbReference>
<dbReference type="InterPro" id="IPR008144">
    <property type="entry name" value="Guanylate_kin-like_dom"/>
</dbReference>